<comment type="similarity">
    <text evidence="4">Belongs to the type-I 3-dehydroquinase family.</text>
</comment>
<reference evidence="5 6" key="1">
    <citation type="journal article" date="2015" name="Genome Biol. Evol.">
        <title>Distinctive Genome Reduction Rates Revealed by Genomic Analyses of Two Coxiella-Like Endosymbionts in Ticks.</title>
        <authorList>
            <person name="Gottlieb Y."/>
            <person name="Lalzar I."/>
            <person name="Klasson L."/>
        </authorList>
    </citation>
    <scope>NUCLEOTIDE SEQUENCE [LARGE SCALE GENOMIC DNA]</scope>
    <source>
        <strain evidence="5 6">CRt</strain>
    </source>
</reference>
<dbReference type="PANTHER" id="PTHR43699">
    <property type="entry name" value="3-DEHYDROQUINATE DEHYDRATASE"/>
    <property type="match status" value="1"/>
</dbReference>
<dbReference type="HAMAP" id="MF_00214">
    <property type="entry name" value="AroD"/>
    <property type="match status" value="1"/>
</dbReference>
<feature type="binding site" evidence="4">
    <location>
        <position position="185"/>
    </location>
    <ligand>
        <name>3-dehydroquinate</name>
        <dbReference type="ChEBI" id="CHEBI:32364"/>
    </ligand>
</feature>
<evidence type="ECO:0000313" key="6">
    <source>
        <dbReference type="Proteomes" id="UP000063965"/>
    </source>
</evidence>
<feature type="binding site" evidence="4">
    <location>
        <position position="209"/>
    </location>
    <ligand>
        <name>3-dehydroquinate</name>
        <dbReference type="ChEBI" id="CHEBI:32364"/>
    </ligand>
</feature>
<comment type="catalytic activity">
    <reaction evidence="1 4">
        <text>3-dehydroquinate = 3-dehydroshikimate + H2O</text>
        <dbReference type="Rhea" id="RHEA:21096"/>
        <dbReference type="ChEBI" id="CHEBI:15377"/>
        <dbReference type="ChEBI" id="CHEBI:16630"/>
        <dbReference type="ChEBI" id="CHEBI:32364"/>
        <dbReference type="EC" id="4.2.1.10"/>
    </reaction>
</comment>
<keyword evidence="6" id="KW-1185">Reference proteome</keyword>
<dbReference type="InterPro" id="IPR050146">
    <property type="entry name" value="Type-I_3-dehydroquinase"/>
</dbReference>
<evidence type="ECO:0000256" key="2">
    <source>
        <dbReference type="ARBA" id="ARBA00023239"/>
    </source>
</evidence>
<protein>
    <recommendedName>
        <fullName evidence="4">3-dehydroquinate dehydratase</fullName>
        <shortName evidence="4">3-dehydroquinase</shortName>
        <ecNumber evidence="4">4.2.1.10</ecNumber>
    </recommendedName>
    <alternativeName>
        <fullName evidence="4">Type I DHQase</fullName>
    </alternativeName>
    <alternativeName>
        <fullName evidence="4">Type I dehydroquinase</fullName>
        <shortName evidence="4">DHQ1</shortName>
    </alternativeName>
</protein>
<evidence type="ECO:0000256" key="1">
    <source>
        <dbReference type="ARBA" id="ARBA00001864"/>
    </source>
</evidence>
<keyword evidence="4" id="KW-0028">Amino-acid biosynthesis</keyword>
<comment type="function">
    <text evidence="4">Involved in the third step of the chorismate pathway, which leads to the biosynthesis of aromatic amino acids. Catalyzes the cis-dehydration of 3-dehydroquinate (DHQ) and introduces the first double bond of the aromatic ring to yield 3-dehydroshikimate.</text>
</comment>
<dbReference type="RefSeq" id="WP_048875721.1">
    <property type="nucleotide sequence ID" value="NZ_CP011126.1"/>
</dbReference>
<dbReference type="PANTHER" id="PTHR43699:SF1">
    <property type="entry name" value="3-DEHYDROQUINATE DEHYDRATASE"/>
    <property type="match status" value="1"/>
</dbReference>
<proteinExistence type="inferred from homology"/>
<feature type="binding site" evidence="4">
    <location>
        <position position="10"/>
    </location>
    <ligand>
        <name>3-dehydroquinate</name>
        <dbReference type="ChEBI" id="CHEBI:32364"/>
    </ligand>
</feature>
<dbReference type="SUPFAM" id="SSF51569">
    <property type="entry name" value="Aldolase"/>
    <property type="match status" value="1"/>
</dbReference>
<evidence type="ECO:0000256" key="3">
    <source>
        <dbReference type="ARBA" id="ARBA00023270"/>
    </source>
</evidence>
<feature type="binding site" evidence="4">
    <location>
        <begin position="34"/>
        <end position="36"/>
    </location>
    <ligand>
        <name>3-dehydroquinate</name>
        <dbReference type="ChEBI" id="CHEBI:32364"/>
    </ligand>
</feature>
<dbReference type="NCBIfam" id="TIGR01093">
    <property type="entry name" value="aroD"/>
    <property type="match status" value="1"/>
</dbReference>
<gene>
    <name evidence="4 5" type="primary">aroD</name>
    <name evidence="5" type="ORF">CleRT_15780</name>
</gene>
<dbReference type="Proteomes" id="UP000063965">
    <property type="component" value="Chromosome"/>
</dbReference>
<evidence type="ECO:0000313" key="5">
    <source>
        <dbReference type="EMBL" id="AKQ34027.1"/>
    </source>
</evidence>
<feature type="binding site" evidence="4">
    <location>
        <position position="205"/>
    </location>
    <ligand>
        <name>3-dehydroquinate</name>
        <dbReference type="ChEBI" id="CHEBI:32364"/>
    </ligand>
</feature>
<evidence type="ECO:0000256" key="4">
    <source>
        <dbReference type="HAMAP-Rule" id="MF_00214"/>
    </source>
</evidence>
<dbReference type="InterPro" id="IPR013785">
    <property type="entry name" value="Aldolase_TIM"/>
</dbReference>
<name>A0ABM5UVL8_9COXI</name>
<organism evidence="5 6">
    <name type="scientific">Candidatus Coxiella mudrowiae</name>
    <dbReference type="NCBI Taxonomy" id="2054173"/>
    <lineage>
        <taxon>Bacteria</taxon>
        <taxon>Pseudomonadati</taxon>
        <taxon>Pseudomonadota</taxon>
        <taxon>Gammaproteobacteria</taxon>
        <taxon>Legionellales</taxon>
        <taxon>Coxiellaceae</taxon>
        <taxon>Coxiella</taxon>
    </lineage>
</organism>
<dbReference type="EMBL" id="CP011126">
    <property type="protein sequence ID" value="AKQ34027.1"/>
    <property type="molecule type" value="Genomic_DNA"/>
</dbReference>
<keyword evidence="2 4" id="KW-0456">Lyase</keyword>
<keyword evidence="3 4" id="KW-0704">Schiff base</keyword>
<feature type="binding site" evidence="4">
    <location>
        <position position="64"/>
    </location>
    <ligand>
        <name>3-dehydroquinate</name>
        <dbReference type="ChEBI" id="CHEBI:32364"/>
    </ligand>
</feature>
<dbReference type="InterPro" id="IPR001381">
    <property type="entry name" value="DHquinase_I"/>
</dbReference>
<dbReference type="CDD" id="cd00502">
    <property type="entry name" value="DHQase_I"/>
    <property type="match status" value="1"/>
</dbReference>
<comment type="subunit">
    <text evidence="4">Homodimer.</text>
</comment>
<dbReference type="Gene3D" id="3.20.20.70">
    <property type="entry name" value="Aldolase class I"/>
    <property type="match status" value="1"/>
</dbReference>
<dbReference type="EC" id="4.2.1.10" evidence="4"/>
<dbReference type="Pfam" id="PF01487">
    <property type="entry name" value="DHquinase_I"/>
    <property type="match status" value="1"/>
</dbReference>
<feature type="active site" description="Proton donor/acceptor" evidence="4">
    <location>
        <position position="118"/>
    </location>
</feature>
<accession>A0ABM5UVL8</accession>
<comment type="pathway">
    <text evidence="4">Metabolic intermediate biosynthesis; chorismate biosynthesis; chorismate from D-erythrose 4-phosphate and phosphoenolpyruvate: step 3/7.</text>
</comment>
<keyword evidence="4" id="KW-0057">Aromatic amino acid biosynthesis</keyword>
<sequence>MLSDLKICVSVIGLTLESFLLQLEKAQNLTDFIELRVDFIQDINPEMLDVIATNTNKKSILCCRAKKDGGKFQGTLEEQNKILQVGNNLGFNYLDIDLYLANKITIQNKKAKFILSYHNFKKTPDFKELKTIAAHMWDFKPDVLKFAVMTNSQTDVKTLFQLLLNKKENENMIVLGMGKQGKTTRLLAPLLGGYLTFTSLEEAKSAPGQIAYEVMENFYYKFQEILDH</sequence>
<feature type="active site" description="Schiff-base intermediate with substrate" evidence="4">
    <location>
        <position position="145"/>
    </location>
</feature>